<accession>A0A6J7K0T4</accession>
<dbReference type="EMBL" id="CAFBNA010000188">
    <property type="protein sequence ID" value="CAB4949125.1"/>
    <property type="molecule type" value="Genomic_DNA"/>
</dbReference>
<proteinExistence type="predicted"/>
<dbReference type="AlphaFoldDB" id="A0A6J7K0T4"/>
<gene>
    <name evidence="1" type="ORF">UFOPK3708_01891</name>
</gene>
<organism evidence="1">
    <name type="scientific">freshwater metagenome</name>
    <dbReference type="NCBI Taxonomy" id="449393"/>
    <lineage>
        <taxon>unclassified sequences</taxon>
        <taxon>metagenomes</taxon>
        <taxon>ecological metagenomes</taxon>
    </lineage>
</organism>
<protein>
    <submittedName>
        <fullName evidence="1">Unannotated protein</fullName>
    </submittedName>
</protein>
<sequence>MEPREFFRSSCIGPDHKVVAVAINCEVAVDDLRNQHVGSFCLGKLRSKHRANAVLELFVGFSDTVICFGTELPLIAEQSGFVDVGRDVVDRDALDDLGAEERGSEDLVVDSDVR</sequence>
<name>A0A6J7K0T4_9ZZZZ</name>
<reference evidence="1" key="1">
    <citation type="submission" date="2020-05" db="EMBL/GenBank/DDBJ databases">
        <authorList>
            <person name="Chiriac C."/>
            <person name="Salcher M."/>
            <person name="Ghai R."/>
            <person name="Kavagutti S V."/>
        </authorList>
    </citation>
    <scope>NUCLEOTIDE SEQUENCE</scope>
</reference>
<evidence type="ECO:0000313" key="1">
    <source>
        <dbReference type="EMBL" id="CAB4949125.1"/>
    </source>
</evidence>